<accession>A0A0A9F4G2</accession>
<dbReference type="EMBL" id="GBRH01189966">
    <property type="protein sequence ID" value="JAE07930.1"/>
    <property type="molecule type" value="Transcribed_RNA"/>
</dbReference>
<reference evidence="1" key="1">
    <citation type="submission" date="2014-09" db="EMBL/GenBank/DDBJ databases">
        <authorList>
            <person name="Magalhaes I.L.F."/>
            <person name="Oliveira U."/>
            <person name="Santos F.R."/>
            <person name="Vidigal T.H.D.A."/>
            <person name="Brescovit A.D."/>
            <person name="Santos A.J."/>
        </authorList>
    </citation>
    <scope>NUCLEOTIDE SEQUENCE</scope>
    <source>
        <tissue evidence="1">Shoot tissue taken approximately 20 cm above the soil surface</tissue>
    </source>
</reference>
<evidence type="ECO:0000313" key="1">
    <source>
        <dbReference type="EMBL" id="JAE07930.1"/>
    </source>
</evidence>
<protein>
    <submittedName>
        <fullName evidence="1">Uncharacterized protein</fullName>
    </submittedName>
</protein>
<organism evidence="1">
    <name type="scientific">Arundo donax</name>
    <name type="common">Giant reed</name>
    <name type="synonym">Donax arundinaceus</name>
    <dbReference type="NCBI Taxonomy" id="35708"/>
    <lineage>
        <taxon>Eukaryota</taxon>
        <taxon>Viridiplantae</taxon>
        <taxon>Streptophyta</taxon>
        <taxon>Embryophyta</taxon>
        <taxon>Tracheophyta</taxon>
        <taxon>Spermatophyta</taxon>
        <taxon>Magnoliopsida</taxon>
        <taxon>Liliopsida</taxon>
        <taxon>Poales</taxon>
        <taxon>Poaceae</taxon>
        <taxon>PACMAD clade</taxon>
        <taxon>Arundinoideae</taxon>
        <taxon>Arundineae</taxon>
        <taxon>Arundo</taxon>
    </lineage>
</organism>
<reference evidence="1" key="2">
    <citation type="journal article" date="2015" name="Data Brief">
        <title>Shoot transcriptome of the giant reed, Arundo donax.</title>
        <authorList>
            <person name="Barrero R.A."/>
            <person name="Guerrero F.D."/>
            <person name="Moolhuijzen P."/>
            <person name="Goolsby J.A."/>
            <person name="Tidwell J."/>
            <person name="Bellgard S.E."/>
            <person name="Bellgard M.I."/>
        </authorList>
    </citation>
    <scope>NUCLEOTIDE SEQUENCE</scope>
    <source>
        <tissue evidence="1">Shoot tissue taken approximately 20 cm above the soil surface</tissue>
    </source>
</reference>
<proteinExistence type="predicted"/>
<sequence>MGVQLNTQSLFLYGQFDSIAHKAGKTSSPRTNCIQAS</sequence>
<dbReference type="AlphaFoldDB" id="A0A0A9F4G2"/>
<name>A0A0A9F4G2_ARUDO</name>